<keyword evidence="3" id="KW-1185">Reference proteome</keyword>
<accession>A0AAE1NVG0</accession>
<feature type="region of interest" description="Disordered" evidence="1">
    <location>
        <begin position="137"/>
        <end position="199"/>
    </location>
</feature>
<name>A0AAE1NVG0_9EUCA</name>
<proteinExistence type="predicted"/>
<protein>
    <submittedName>
        <fullName evidence="2">Uncharacterized protein</fullName>
    </submittedName>
</protein>
<evidence type="ECO:0000256" key="1">
    <source>
        <dbReference type="SAM" id="MobiDB-lite"/>
    </source>
</evidence>
<dbReference type="EMBL" id="JAWZYT010003969">
    <property type="protein sequence ID" value="KAK4295921.1"/>
    <property type="molecule type" value="Genomic_DNA"/>
</dbReference>
<comment type="caution">
    <text evidence="2">The sequence shown here is derived from an EMBL/GenBank/DDBJ whole genome shotgun (WGS) entry which is preliminary data.</text>
</comment>
<gene>
    <name evidence="2" type="ORF">Pmani_031547</name>
</gene>
<sequence length="222" mass="25132">MRATGHCFKSVGFSSSLQGKKALTGYLGSGNAVVASNEGTSFWLHRGGTLWAWWTAGMGGMCAGLSLAWAGEREGERVEWAGEREGERVEWAGEREGERVEWAVSRGNEDEEERDVEWERLMRVRMSGRIGMEGWMMMRRGEGKGGRKRDGECGDEEGSVLKRGRGRERGGEERASESDEEEGSVLDQVRKRRKRRRKKRNCELDLTRIKTRTGHYNDCHAT</sequence>
<feature type="compositionally biased region" description="Basic residues" evidence="1">
    <location>
        <begin position="190"/>
        <end position="199"/>
    </location>
</feature>
<reference evidence="2" key="1">
    <citation type="submission" date="2023-11" db="EMBL/GenBank/DDBJ databases">
        <title>Genome assemblies of two species of porcelain crab, Petrolisthes cinctipes and Petrolisthes manimaculis (Anomura: Porcellanidae).</title>
        <authorList>
            <person name="Angst P."/>
        </authorList>
    </citation>
    <scope>NUCLEOTIDE SEQUENCE</scope>
    <source>
        <strain evidence="2">PB745_02</strain>
        <tissue evidence="2">Gill</tissue>
    </source>
</reference>
<feature type="compositionally biased region" description="Basic and acidic residues" evidence="1">
    <location>
        <begin position="167"/>
        <end position="177"/>
    </location>
</feature>
<evidence type="ECO:0000313" key="3">
    <source>
        <dbReference type="Proteomes" id="UP001292094"/>
    </source>
</evidence>
<feature type="compositionally biased region" description="Basic and acidic residues" evidence="1">
    <location>
        <begin position="139"/>
        <end position="152"/>
    </location>
</feature>
<evidence type="ECO:0000313" key="2">
    <source>
        <dbReference type="EMBL" id="KAK4295921.1"/>
    </source>
</evidence>
<dbReference type="AlphaFoldDB" id="A0AAE1NVG0"/>
<organism evidence="2 3">
    <name type="scientific">Petrolisthes manimaculis</name>
    <dbReference type="NCBI Taxonomy" id="1843537"/>
    <lineage>
        <taxon>Eukaryota</taxon>
        <taxon>Metazoa</taxon>
        <taxon>Ecdysozoa</taxon>
        <taxon>Arthropoda</taxon>
        <taxon>Crustacea</taxon>
        <taxon>Multicrustacea</taxon>
        <taxon>Malacostraca</taxon>
        <taxon>Eumalacostraca</taxon>
        <taxon>Eucarida</taxon>
        <taxon>Decapoda</taxon>
        <taxon>Pleocyemata</taxon>
        <taxon>Anomura</taxon>
        <taxon>Galatheoidea</taxon>
        <taxon>Porcellanidae</taxon>
        <taxon>Petrolisthes</taxon>
    </lineage>
</organism>
<dbReference type="Proteomes" id="UP001292094">
    <property type="component" value="Unassembled WGS sequence"/>
</dbReference>